<proteinExistence type="predicted"/>
<dbReference type="InterPro" id="IPR041662">
    <property type="entry name" value="SusD-like_2"/>
</dbReference>
<sequence length="490" mass="53576">MKSTKLKYIPMLLLAISFAGCKKFLDVNATPNKPTKVPPTLLLPTALSGTAFATSNELNRFTAVTMDYLTGAAGSPATWDIYNTDGGDFGNQWSFELYGSASLISYKKMIEGAREVDGLAYIGVGKIMSAYTFSIATDVWGDVPYSDALYGDDREILQPKLDTQEDIYKGNATITGLIDMTKAGILAMDSASTMELGTDDIIYNGDTDAWKKAGNTLLLKLAMQISGKEPALATTIINELLVKNDFITDNAENLAVPFGSSVGSRSPLYELINISLFRNEMIASTRYVDRLKALDDPRLPLFITKPTGNYVTLDNGYRGTLPPAETWSKWSDVITGKGGVGPSRLLTSAQRAFMLAEAGIRLDGVNITDAEAQAYFEEGIRASMEDAGVKEADIEAYFTSHPAVVTLSGNKAKKIEQIITQKYISHTGCGLEAWNDWRRTGYPVMPEHQNAVGIDGKRPVRAQYINDEVAANPNFKDVKLPNVKVWWDVD</sequence>
<evidence type="ECO:0000313" key="1">
    <source>
        <dbReference type="EMBL" id="MET6999627.1"/>
    </source>
</evidence>
<dbReference type="Pfam" id="PF12771">
    <property type="entry name" value="SusD-like_2"/>
    <property type="match status" value="1"/>
</dbReference>
<accession>A0ABV2T9C3</accession>
<dbReference type="SUPFAM" id="SSF48452">
    <property type="entry name" value="TPR-like"/>
    <property type="match status" value="1"/>
</dbReference>
<gene>
    <name evidence="1" type="ORF">ABR189_19720</name>
</gene>
<dbReference type="PROSITE" id="PS51257">
    <property type="entry name" value="PROKAR_LIPOPROTEIN"/>
    <property type="match status" value="1"/>
</dbReference>
<dbReference type="Gene3D" id="1.25.40.390">
    <property type="match status" value="1"/>
</dbReference>
<protein>
    <submittedName>
        <fullName evidence="1">SusD/RagB family nutrient-binding outer membrane lipoprotein</fullName>
    </submittedName>
</protein>
<reference evidence="1 2" key="1">
    <citation type="submission" date="2024-06" db="EMBL/GenBank/DDBJ databases">
        <title>Chitinophaga defluvii sp. nov., isolated from municipal sewage.</title>
        <authorList>
            <person name="Zhang L."/>
        </authorList>
    </citation>
    <scope>NUCLEOTIDE SEQUENCE [LARGE SCALE GENOMIC DNA]</scope>
    <source>
        <strain evidence="1 2">H8</strain>
    </source>
</reference>
<keyword evidence="2" id="KW-1185">Reference proteome</keyword>
<comment type="caution">
    <text evidence="1">The sequence shown here is derived from an EMBL/GenBank/DDBJ whole genome shotgun (WGS) entry which is preliminary data.</text>
</comment>
<name>A0ABV2T9C3_9BACT</name>
<dbReference type="EMBL" id="JBEXAC010000002">
    <property type="protein sequence ID" value="MET6999627.1"/>
    <property type="molecule type" value="Genomic_DNA"/>
</dbReference>
<dbReference type="Proteomes" id="UP001549749">
    <property type="component" value="Unassembled WGS sequence"/>
</dbReference>
<evidence type="ECO:0000313" key="2">
    <source>
        <dbReference type="Proteomes" id="UP001549749"/>
    </source>
</evidence>
<dbReference type="InterPro" id="IPR011990">
    <property type="entry name" value="TPR-like_helical_dom_sf"/>
</dbReference>
<dbReference type="RefSeq" id="WP_354662191.1">
    <property type="nucleotide sequence ID" value="NZ_JBEXAC010000002.1"/>
</dbReference>
<keyword evidence="1" id="KW-0449">Lipoprotein</keyword>
<organism evidence="1 2">
    <name type="scientific">Chitinophaga defluvii</name>
    <dbReference type="NCBI Taxonomy" id="3163343"/>
    <lineage>
        <taxon>Bacteria</taxon>
        <taxon>Pseudomonadati</taxon>
        <taxon>Bacteroidota</taxon>
        <taxon>Chitinophagia</taxon>
        <taxon>Chitinophagales</taxon>
        <taxon>Chitinophagaceae</taxon>
        <taxon>Chitinophaga</taxon>
    </lineage>
</organism>